<dbReference type="InterPro" id="IPR024290">
    <property type="entry name" value="SICA_extracell_a"/>
</dbReference>
<evidence type="ECO:0000313" key="3">
    <source>
        <dbReference type="EMBL" id="SBO25478.1"/>
    </source>
</evidence>
<feature type="domain" description="Schizont-infected cell agglutination extracellular alpha" evidence="2">
    <location>
        <begin position="17"/>
        <end position="206"/>
    </location>
</feature>
<proteinExistence type="predicted"/>
<gene>
    <name evidence="3" type="ORF">PKNA1_C2_0001200</name>
</gene>
<evidence type="ECO:0000256" key="1">
    <source>
        <dbReference type="SAM" id="MobiDB-lite"/>
    </source>
</evidence>
<protein>
    <submittedName>
        <fullName evidence="3">SICAvar, type I</fullName>
    </submittedName>
</protein>
<dbReference type="Pfam" id="PF12887">
    <property type="entry name" value="SICA_alpha"/>
    <property type="match status" value="1"/>
</dbReference>
<dbReference type="AlphaFoldDB" id="A0A193RB94"/>
<accession>A0A193RB94</accession>
<feature type="region of interest" description="Disordered" evidence="1">
    <location>
        <begin position="247"/>
        <end position="279"/>
    </location>
</feature>
<dbReference type="Proteomes" id="UP000182128">
    <property type="component" value="Unassembled WGS sequence"/>
</dbReference>
<evidence type="ECO:0000313" key="4">
    <source>
        <dbReference type="Proteomes" id="UP000182128"/>
    </source>
</evidence>
<sequence length="339" mass="37557">MAAAVGTAGTTGGTMLMFEEWLKKVLKDGTLKADPGGEDIMATLKADLEDAWGKLSGSLTRQESYEIRNLCDKESWGGNAVEGQYKKILCQAILEIRYFMSGVETRRKDGVQEDEVTVEDLTDEEERRRCVVGAAALSTIYDDHCKLKDVIGVMEKNITSAVDTTLGDHLSKKNRSLQDQLDKCKRITLEELILGRAVLRDTIKQWRVDRRNERKGWRVGGTLWDDWKRVCPDGKPNANAEQMQKAQKEAKEANKSSLASSVKVGTATTAPTAGEPTMADILSNDDLTLELATIEKALEGVIKGDTVDPTELVKAMEKIKEASKEKAGKYYTLNISLMY</sequence>
<feature type="compositionally biased region" description="Low complexity" evidence="1">
    <location>
        <begin position="265"/>
        <end position="279"/>
    </location>
</feature>
<reference evidence="4" key="1">
    <citation type="submission" date="2016-05" db="EMBL/GenBank/DDBJ databases">
        <authorList>
            <person name="Sharaf H."/>
        </authorList>
    </citation>
    <scope>NUCLEOTIDE SEQUENCE [LARGE SCALE GENOMIC DNA]</scope>
    <source>
        <strain evidence="4">H</strain>
    </source>
</reference>
<organism evidence="3 4">
    <name type="scientific">Plasmodium knowlesi (strain H)</name>
    <dbReference type="NCBI Taxonomy" id="5851"/>
    <lineage>
        <taxon>Eukaryota</taxon>
        <taxon>Sar</taxon>
        <taxon>Alveolata</taxon>
        <taxon>Apicomplexa</taxon>
        <taxon>Aconoidasida</taxon>
        <taxon>Haemosporida</taxon>
        <taxon>Plasmodiidae</taxon>
        <taxon>Plasmodium</taxon>
        <taxon>Plasmodium (Plasmodium)</taxon>
    </lineage>
</organism>
<dbReference type="EMBL" id="CWHQ02000014">
    <property type="protein sequence ID" value="SBO25478.1"/>
    <property type="molecule type" value="Genomic_DNA"/>
</dbReference>
<name>A0A193RB94_PLAKH</name>
<evidence type="ECO:0000259" key="2">
    <source>
        <dbReference type="Pfam" id="PF12887"/>
    </source>
</evidence>